<feature type="compositionally biased region" description="Polar residues" evidence="1">
    <location>
        <begin position="190"/>
        <end position="206"/>
    </location>
</feature>
<dbReference type="GeneID" id="93587426"/>
<feature type="compositionally biased region" description="Low complexity" evidence="1">
    <location>
        <begin position="212"/>
        <end position="236"/>
    </location>
</feature>
<feature type="compositionally biased region" description="Low complexity" evidence="1">
    <location>
        <begin position="134"/>
        <end position="157"/>
    </location>
</feature>
<proteinExistence type="predicted"/>
<feature type="compositionally biased region" description="Polar residues" evidence="1">
    <location>
        <begin position="124"/>
        <end position="133"/>
    </location>
</feature>
<dbReference type="EMBL" id="SAEB01000006">
    <property type="protein sequence ID" value="RVD86861.1"/>
    <property type="molecule type" value="Genomic_DNA"/>
</dbReference>
<gene>
    <name evidence="2" type="ORF">DFL_005115</name>
</gene>
<reference evidence="2 3" key="1">
    <citation type="submission" date="2019-01" db="EMBL/GenBank/DDBJ databases">
        <title>Intercellular communication is required for trap formation in the nematode-trapping fungus Duddingtonia flagrans.</title>
        <authorList>
            <person name="Youssar L."/>
            <person name="Wernet V."/>
            <person name="Hensel N."/>
            <person name="Hildebrandt H.-G."/>
            <person name="Fischer R."/>
        </authorList>
    </citation>
    <scope>NUCLEOTIDE SEQUENCE [LARGE SCALE GENOMIC DNA]</scope>
    <source>
        <strain evidence="2 3">CBS H-5679</strain>
    </source>
</reference>
<name>A0A437A6T1_ARTFL</name>
<feature type="region of interest" description="Disordered" evidence="1">
    <location>
        <begin position="190"/>
        <end position="251"/>
    </location>
</feature>
<dbReference type="VEuPathDB" id="FungiDB:DFL_005115"/>
<accession>A0A437A6T1</accession>
<evidence type="ECO:0000313" key="3">
    <source>
        <dbReference type="Proteomes" id="UP000283090"/>
    </source>
</evidence>
<evidence type="ECO:0000313" key="2">
    <source>
        <dbReference type="EMBL" id="RVD86861.1"/>
    </source>
</evidence>
<dbReference type="RefSeq" id="XP_067492405.1">
    <property type="nucleotide sequence ID" value="XM_067634326.1"/>
</dbReference>
<evidence type="ECO:0000256" key="1">
    <source>
        <dbReference type="SAM" id="MobiDB-lite"/>
    </source>
</evidence>
<dbReference type="Proteomes" id="UP000283090">
    <property type="component" value="Unassembled WGS sequence"/>
</dbReference>
<protein>
    <submittedName>
        <fullName evidence="2">Uncharacterized protein</fullName>
    </submittedName>
</protein>
<dbReference type="AlphaFoldDB" id="A0A437A6T1"/>
<sequence>MPSVTLPIPTPEPRKFSIWKMSFDRDWALYPDSPTLSHNFGDVDLDGITTRGVSKAASFKEQEYNPSMLMYHPYDKTEAQHYPSPFEREKWFDDLGSLPSQARSPSITSANTMDTTEVAVSASRRGSVQQFTPSGSGSSFSNFSPIPRRSSCADSSSSRISRRQDFAAYPANRRLSALLSSFSFCRSQDSFSHPSRFSQDISPLSRRTSRASLSFTPTSTSTTTSSSRSVSSLRPNAPRRRRSSSSKRNTALLLSHMGTGLTSYRMDTCSSELQKVVSGIPISAFIHPKMHIPENLEYGPVEEDGVYSDAYPLRHTRQWSFEEVRSADGQGDLIMDGVEWDSVLGVEDATSFFGAE</sequence>
<dbReference type="OrthoDB" id="5359226at2759"/>
<feature type="region of interest" description="Disordered" evidence="1">
    <location>
        <begin position="122"/>
        <end position="157"/>
    </location>
</feature>
<comment type="caution">
    <text evidence="2">The sequence shown here is derived from an EMBL/GenBank/DDBJ whole genome shotgun (WGS) entry which is preliminary data.</text>
</comment>
<keyword evidence="3" id="KW-1185">Reference proteome</keyword>
<organism evidence="2 3">
    <name type="scientific">Arthrobotrys flagrans</name>
    <name type="common">Nematode-trapping fungus</name>
    <name type="synonym">Trichothecium flagrans</name>
    <dbReference type="NCBI Taxonomy" id="97331"/>
    <lineage>
        <taxon>Eukaryota</taxon>
        <taxon>Fungi</taxon>
        <taxon>Dikarya</taxon>
        <taxon>Ascomycota</taxon>
        <taxon>Pezizomycotina</taxon>
        <taxon>Orbiliomycetes</taxon>
        <taxon>Orbiliales</taxon>
        <taxon>Orbiliaceae</taxon>
        <taxon>Arthrobotrys</taxon>
    </lineage>
</organism>